<organism evidence="2 3">
    <name type="scientific">Sphaerimonospora cavernae</name>
    <dbReference type="NCBI Taxonomy" id="1740611"/>
    <lineage>
        <taxon>Bacteria</taxon>
        <taxon>Bacillati</taxon>
        <taxon>Actinomycetota</taxon>
        <taxon>Actinomycetes</taxon>
        <taxon>Streptosporangiales</taxon>
        <taxon>Streptosporangiaceae</taxon>
        <taxon>Sphaerimonospora</taxon>
    </lineage>
</organism>
<keyword evidence="3" id="KW-1185">Reference proteome</keyword>
<sequence>MTDVHRLARTSTLIRLIMNAQGQVLDMGRKVRLATPAQRRAVLARYATCMVDGCPLPASMCQVDHVDNWSDGGRTDLAKLGPTCQHHNRDRYRHPDRYIRRQIGPDRWAFTYTGPYRNGRRIR</sequence>
<name>A0ABV6U3B5_9ACTN</name>
<accession>A0ABV6U3B5</accession>
<proteinExistence type="predicted"/>
<evidence type="ECO:0000313" key="3">
    <source>
        <dbReference type="Proteomes" id="UP001589870"/>
    </source>
</evidence>
<dbReference type="InterPro" id="IPR003615">
    <property type="entry name" value="HNH_nuc"/>
</dbReference>
<dbReference type="EMBL" id="JBHMQT010000021">
    <property type="protein sequence ID" value="MFC0862935.1"/>
    <property type="molecule type" value="Genomic_DNA"/>
</dbReference>
<evidence type="ECO:0000313" key="2">
    <source>
        <dbReference type="EMBL" id="MFC0862935.1"/>
    </source>
</evidence>
<comment type="caution">
    <text evidence="2">The sequence shown here is derived from an EMBL/GenBank/DDBJ whole genome shotgun (WGS) entry which is preliminary data.</text>
</comment>
<dbReference type="RefSeq" id="WP_394301219.1">
    <property type="nucleotide sequence ID" value="NZ_JBHMQT010000021.1"/>
</dbReference>
<protein>
    <recommendedName>
        <fullName evidence="1">HNH nuclease domain-containing protein</fullName>
    </recommendedName>
</protein>
<dbReference type="Proteomes" id="UP001589870">
    <property type="component" value="Unassembled WGS sequence"/>
</dbReference>
<dbReference type="Gene3D" id="1.10.30.50">
    <property type="match status" value="1"/>
</dbReference>
<dbReference type="SMART" id="SM00507">
    <property type="entry name" value="HNHc"/>
    <property type="match status" value="1"/>
</dbReference>
<gene>
    <name evidence="2" type="ORF">ACFHYQ_11585</name>
</gene>
<dbReference type="CDD" id="cd00085">
    <property type="entry name" value="HNHc"/>
    <property type="match status" value="1"/>
</dbReference>
<evidence type="ECO:0000259" key="1">
    <source>
        <dbReference type="SMART" id="SM00507"/>
    </source>
</evidence>
<reference evidence="2 3" key="1">
    <citation type="submission" date="2024-09" db="EMBL/GenBank/DDBJ databases">
        <authorList>
            <person name="Sun Q."/>
            <person name="Mori K."/>
        </authorList>
    </citation>
    <scope>NUCLEOTIDE SEQUENCE [LARGE SCALE GENOMIC DNA]</scope>
    <source>
        <strain evidence="2 3">TBRC 1851</strain>
    </source>
</reference>
<feature type="domain" description="HNH nuclease" evidence="1">
    <location>
        <begin position="37"/>
        <end position="89"/>
    </location>
</feature>